<comment type="caution">
    <text evidence="1">The sequence shown here is derived from an EMBL/GenBank/DDBJ whole genome shotgun (WGS) entry which is preliminary data.</text>
</comment>
<dbReference type="Proteomes" id="UP001054902">
    <property type="component" value="Unassembled WGS sequence"/>
</dbReference>
<gene>
    <name evidence="1" type="ORF">CTEN210_04957</name>
</gene>
<keyword evidence="2" id="KW-1185">Reference proteome</keyword>
<evidence type="ECO:0000313" key="1">
    <source>
        <dbReference type="EMBL" id="GFH48481.1"/>
    </source>
</evidence>
<evidence type="ECO:0008006" key="3">
    <source>
        <dbReference type="Google" id="ProtNLM"/>
    </source>
</evidence>
<organism evidence="1 2">
    <name type="scientific">Chaetoceros tenuissimus</name>
    <dbReference type="NCBI Taxonomy" id="426638"/>
    <lineage>
        <taxon>Eukaryota</taxon>
        <taxon>Sar</taxon>
        <taxon>Stramenopiles</taxon>
        <taxon>Ochrophyta</taxon>
        <taxon>Bacillariophyta</taxon>
        <taxon>Coscinodiscophyceae</taxon>
        <taxon>Chaetocerotophycidae</taxon>
        <taxon>Chaetocerotales</taxon>
        <taxon>Chaetocerotaceae</taxon>
        <taxon>Chaetoceros</taxon>
    </lineage>
</organism>
<reference evidence="1 2" key="1">
    <citation type="journal article" date="2021" name="Sci. Rep.">
        <title>The genome of the diatom Chaetoceros tenuissimus carries an ancient integrated fragment of an extant virus.</title>
        <authorList>
            <person name="Hongo Y."/>
            <person name="Kimura K."/>
            <person name="Takaki Y."/>
            <person name="Yoshida Y."/>
            <person name="Baba S."/>
            <person name="Kobayashi G."/>
            <person name="Nagasaki K."/>
            <person name="Hano T."/>
            <person name="Tomaru Y."/>
        </authorList>
    </citation>
    <scope>NUCLEOTIDE SEQUENCE [LARGE SCALE GENOMIC DNA]</scope>
    <source>
        <strain evidence="1 2">NIES-3715</strain>
    </source>
</reference>
<dbReference type="EMBL" id="BLLK01000027">
    <property type="protein sequence ID" value="GFH48481.1"/>
    <property type="molecule type" value="Genomic_DNA"/>
</dbReference>
<proteinExistence type="predicted"/>
<name>A0AAD3H327_9STRA</name>
<protein>
    <recommendedName>
        <fullName evidence="3">F-box domain-containing protein</fullName>
    </recommendedName>
</protein>
<evidence type="ECO:0000313" key="2">
    <source>
        <dbReference type="Proteomes" id="UP001054902"/>
    </source>
</evidence>
<accession>A0AAD3H327</accession>
<dbReference type="AlphaFoldDB" id="A0AAD3H327"/>
<sequence>MPSSKRPQTSTTQEAAPAYLTRSVKRRLQQDEQSSLPIPDHLVRHCLSFVGVGSYFYIASVSKQVKRCVEMEFPSDRSTSAESIVASKHSFIRFRQSTPMTTMDIKELQWIEKCIKDVIFCNDRVDLFEFVYANLRSSENDKEASFVEYTRAASIHCSRKIMKRIISKDENISKMKEVNYPFLFDVYTDHPTQLKLATCVPSTCDSEMIIYLREKGVQFDIYSVAFALIGGRIESARCLFDFVSIDEEELKDEVRDISYLFAQFAVTRFKGLEAVLFLKEKKLLNELLLMLVLHHLLEKGILLENFKLVLNSESDFDRNNFQLLMRGLVDYRRLDLLEYVDTSVRKLDIGYCTRIAQGLNFEDVVEFLATREH</sequence>